<dbReference type="EMBL" id="LR031873">
    <property type="protein sequence ID" value="VDD10086.1"/>
    <property type="molecule type" value="Genomic_DNA"/>
</dbReference>
<organism evidence="2">
    <name type="scientific">Brassica oleracea</name>
    <name type="common">Wild cabbage</name>
    <dbReference type="NCBI Taxonomy" id="3712"/>
    <lineage>
        <taxon>Eukaryota</taxon>
        <taxon>Viridiplantae</taxon>
        <taxon>Streptophyta</taxon>
        <taxon>Embryophyta</taxon>
        <taxon>Tracheophyta</taxon>
        <taxon>Spermatophyta</taxon>
        <taxon>Magnoliopsida</taxon>
        <taxon>eudicotyledons</taxon>
        <taxon>Gunneridae</taxon>
        <taxon>Pentapetalae</taxon>
        <taxon>rosids</taxon>
        <taxon>malvids</taxon>
        <taxon>Brassicales</taxon>
        <taxon>Brassicaceae</taxon>
        <taxon>Brassiceae</taxon>
        <taxon>Brassica</taxon>
    </lineage>
</organism>
<name>A0A3P6C4F1_BRAOL</name>
<proteinExistence type="predicted"/>
<gene>
    <name evidence="2" type="ORF">BOLC4T25477H</name>
</gene>
<reference evidence="2" key="1">
    <citation type="submission" date="2018-11" db="EMBL/GenBank/DDBJ databases">
        <authorList>
            <consortium name="Genoscope - CEA"/>
            <person name="William W."/>
        </authorList>
    </citation>
    <scope>NUCLEOTIDE SEQUENCE</scope>
</reference>
<accession>A0A3P6C4F1</accession>
<protein>
    <submittedName>
        <fullName evidence="2">Uncharacterized protein</fullName>
    </submittedName>
</protein>
<sequence>MVEATPGHQLNLPPSPQEKPKPQGRPKITYRPCQDRSRSYITFVVGATAFTIASEKREKRWGYRLLSPKTMINPGDPYLREAKTKILSPDRRVIDASTKREKQDGSDYEGNPKENVPLWEVKKVLLDLMFKIGVPLMMSQSLTVLPLKAVSHFDGSLFPTGNSKMQALNLKDEGRDSGVKLIVWEPEVDWHFYTRYE</sequence>
<feature type="region of interest" description="Disordered" evidence="1">
    <location>
        <begin position="1"/>
        <end position="31"/>
    </location>
</feature>
<evidence type="ECO:0000313" key="2">
    <source>
        <dbReference type="EMBL" id="VDD10086.1"/>
    </source>
</evidence>
<evidence type="ECO:0000256" key="1">
    <source>
        <dbReference type="SAM" id="MobiDB-lite"/>
    </source>
</evidence>
<dbReference type="AlphaFoldDB" id="A0A3P6C4F1"/>